<evidence type="ECO:0000313" key="2">
    <source>
        <dbReference type="EnsemblPlants" id="Pp3c26_3020V3.1"/>
    </source>
</evidence>
<reference evidence="1 3" key="1">
    <citation type="journal article" date="2008" name="Science">
        <title>The Physcomitrella genome reveals evolutionary insights into the conquest of land by plants.</title>
        <authorList>
            <person name="Rensing S."/>
            <person name="Lang D."/>
            <person name="Zimmer A."/>
            <person name="Terry A."/>
            <person name="Salamov A."/>
            <person name="Shapiro H."/>
            <person name="Nishiyama T."/>
            <person name="Perroud P.-F."/>
            <person name="Lindquist E."/>
            <person name="Kamisugi Y."/>
            <person name="Tanahashi T."/>
            <person name="Sakakibara K."/>
            <person name="Fujita T."/>
            <person name="Oishi K."/>
            <person name="Shin-I T."/>
            <person name="Kuroki Y."/>
            <person name="Toyoda A."/>
            <person name="Suzuki Y."/>
            <person name="Hashimoto A."/>
            <person name="Yamaguchi K."/>
            <person name="Sugano A."/>
            <person name="Kohara Y."/>
            <person name="Fujiyama A."/>
            <person name="Anterola A."/>
            <person name="Aoki S."/>
            <person name="Ashton N."/>
            <person name="Barbazuk W.B."/>
            <person name="Barker E."/>
            <person name="Bennetzen J."/>
            <person name="Bezanilla M."/>
            <person name="Blankenship R."/>
            <person name="Cho S.H."/>
            <person name="Dutcher S."/>
            <person name="Estelle M."/>
            <person name="Fawcett J.A."/>
            <person name="Gundlach H."/>
            <person name="Hanada K."/>
            <person name="Heyl A."/>
            <person name="Hicks K.A."/>
            <person name="Hugh J."/>
            <person name="Lohr M."/>
            <person name="Mayer K."/>
            <person name="Melkozernov A."/>
            <person name="Murata T."/>
            <person name="Nelson D."/>
            <person name="Pils B."/>
            <person name="Prigge M."/>
            <person name="Reiss B."/>
            <person name="Renner T."/>
            <person name="Rombauts S."/>
            <person name="Rushton P."/>
            <person name="Sanderfoot A."/>
            <person name="Schween G."/>
            <person name="Shiu S.-H."/>
            <person name="Stueber K."/>
            <person name="Theodoulou F.L."/>
            <person name="Tu H."/>
            <person name="Van de Peer Y."/>
            <person name="Verrier P.J."/>
            <person name="Waters E."/>
            <person name="Wood A."/>
            <person name="Yang L."/>
            <person name="Cove D."/>
            <person name="Cuming A."/>
            <person name="Hasebe M."/>
            <person name="Lucas S."/>
            <person name="Mishler D.B."/>
            <person name="Reski R."/>
            <person name="Grigoriev I."/>
            <person name="Quatrano R.S."/>
            <person name="Boore J.L."/>
        </authorList>
    </citation>
    <scope>NUCLEOTIDE SEQUENCE [LARGE SCALE GENOMIC DNA]</scope>
    <source>
        <strain evidence="2 3">cv. Gransden 2004</strain>
    </source>
</reference>
<dbReference type="Gramene" id="Pp3c26_3020V3.2">
    <property type="protein sequence ID" value="Pp3c26_3020V3.2"/>
    <property type="gene ID" value="Pp3c26_3020"/>
</dbReference>
<sequence>MAAYRGMAKNMFDGGNVTFEDPTVAVDLYAYRPPWMEEIKKVDRHTDRAGGVSFQEGRGTKKFFQPGSSLEGKMAAEQYYNHTRPHQGSLATMRANKSINTRYADVIRTHLNKYG</sequence>
<dbReference type="EnsemblPlants" id="Pp3c26_3020V3.1">
    <property type="protein sequence ID" value="Pp3c26_3020V3.1"/>
    <property type="gene ID" value="Pp3c26_3020"/>
</dbReference>
<organism evidence="1">
    <name type="scientific">Physcomitrium patens</name>
    <name type="common">Spreading-leaved earth moss</name>
    <name type="synonym">Physcomitrella patens</name>
    <dbReference type="NCBI Taxonomy" id="3218"/>
    <lineage>
        <taxon>Eukaryota</taxon>
        <taxon>Viridiplantae</taxon>
        <taxon>Streptophyta</taxon>
        <taxon>Embryophyta</taxon>
        <taxon>Bryophyta</taxon>
        <taxon>Bryophytina</taxon>
        <taxon>Bryopsida</taxon>
        <taxon>Funariidae</taxon>
        <taxon>Funariales</taxon>
        <taxon>Funariaceae</taxon>
        <taxon>Physcomitrium</taxon>
    </lineage>
</organism>
<dbReference type="EnsemblPlants" id="Pp3c26_3020V3.2">
    <property type="protein sequence ID" value="Pp3c26_3020V3.2"/>
    <property type="gene ID" value="Pp3c26_3020"/>
</dbReference>
<dbReference type="Gramene" id="Pp3c26_3020V3.1">
    <property type="protein sequence ID" value="Pp3c26_3020V3.1"/>
    <property type="gene ID" value="Pp3c26_3020"/>
</dbReference>
<accession>A0A2K1IBN9</accession>
<dbReference type="Proteomes" id="UP000006727">
    <property type="component" value="Chromosome 26"/>
</dbReference>
<reference evidence="2" key="3">
    <citation type="submission" date="2020-12" db="UniProtKB">
        <authorList>
            <consortium name="EnsemblPlants"/>
        </authorList>
    </citation>
    <scope>IDENTIFICATION</scope>
</reference>
<evidence type="ECO:0000313" key="1">
    <source>
        <dbReference type="EMBL" id="PNR26677.1"/>
    </source>
</evidence>
<reference evidence="1 3" key="2">
    <citation type="journal article" date="2018" name="Plant J.">
        <title>The Physcomitrella patens chromosome-scale assembly reveals moss genome structure and evolution.</title>
        <authorList>
            <person name="Lang D."/>
            <person name="Ullrich K.K."/>
            <person name="Murat F."/>
            <person name="Fuchs J."/>
            <person name="Jenkins J."/>
            <person name="Haas F.B."/>
            <person name="Piednoel M."/>
            <person name="Gundlach H."/>
            <person name="Van Bel M."/>
            <person name="Meyberg R."/>
            <person name="Vives C."/>
            <person name="Morata J."/>
            <person name="Symeonidi A."/>
            <person name="Hiss M."/>
            <person name="Muchero W."/>
            <person name="Kamisugi Y."/>
            <person name="Saleh O."/>
            <person name="Blanc G."/>
            <person name="Decker E.L."/>
            <person name="van Gessel N."/>
            <person name="Grimwood J."/>
            <person name="Hayes R.D."/>
            <person name="Graham S.W."/>
            <person name="Gunter L.E."/>
            <person name="McDaniel S.F."/>
            <person name="Hoernstein S.N.W."/>
            <person name="Larsson A."/>
            <person name="Li F.W."/>
            <person name="Perroud P.F."/>
            <person name="Phillips J."/>
            <person name="Ranjan P."/>
            <person name="Rokshar D.S."/>
            <person name="Rothfels C.J."/>
            <person name="Schneider L."/>
            <person name="Shu S."/>
            <person name="Stevenson D.W."/>
            <person name="Thummler F."/>
            <person name="Tillich M."/>
            <person name="Villarreal Aguilar J.C."/>
            <person name="Widiez T."/>
            <person name="Wong G.K."/>
            <person name="Wymore A."/>
            <person name="Zhang Y."/>
            <person name="Zimmer A.D."/>
            <person name="Quatrano R.S."/>
            <person name="Mayer K.F.X."/>
            <person name="Goodstein D."/>
            <person name="Casacuberta J.M."/>
            <person name="Vandepoele K."/>
            <person name="Reski R."/>
            <person name="Cuming A.C."/>
            <person name="Tuskan G.A."/>
            <person name="Maumus F."/>
            <person name="Salse J."/>
            <person name="Schmutz J."/>
            <person name="Rensing S.A."/>
        </authorList>
    </citation>
    <scope>NUCLEOTIDE SEQUENCE [LARGE SCALE GENOMIC DNA]</scope>
    <source>
        <strain evidence="2 3">cv. Gransden 2004</strain>
    </source>
</reference>
<dbReference type="AlphaFoldDB" id="A0A2K1IBN9"/>
<dbReference type="GeneID" id="112278052"/>
<keyword evidence="3" id="KW-1185">Reference proteome</keyword>
<dbReference type="PaxDb" id="3218-PP1S306_30V6.1"/>
<gene>
    <name evidence="2" type="primary">LOC112278052</name>
    <name evidence="1" type="ORF">PHYPA_030158</name>
</gene>
<dbReference type="RefSeq" id="XP_024366831.1">
    <property type="nucleotide sequence ID" value="XM_024511063.2"/>
</dbReference>
<dbReference type="EMBL" id="ABEU02000026">
    <property type="protein sequence ID" value="PNR26677.1"/>
    <property type="molecule type" value="Genomic_DNA"/>
</dbReference>
<name>A0A2K1IBN9_PHYPA</name>
<proteinExistence type="predicted"/>
<evidence type="ECO:0000313" key="3">
    <source>
        <dbReference type="Proteomes" id="UP000006727"/>
    </source>
</evidence>
<protein>
    <submittedName>
        <fullName evidence="1 2">Uncharacterized protein</fullName>
    </submittedName>
</protein>